<name>A0A1J7BFM0_9ACTN</name>
<dbReference type="InterPro" id="IPR046095">
    <property type="entry name" value="DUF6113"/>
</dbReference>
<gene>
    <name evidence="2" type="ORF">BIV57_11530</name>
</gene>
<dbReference type="AlphaFoldDB" id="A0A1J7BFM0"/>
<feature type="transmembrane region" description="Helical" evidence="1">
    <location>
        <begin position="58"/>
        <end position="77"/>
    </location>
</feature>
<evidence type="ECO:0000256" key="1">
    <source>
        <dbReference type="SAM" id="Phobius"/>
    </source>
</evidence>
<feature type="transmembrane region" description="Helical" evidence="1">
    <location>
        <begin position="89"/>
        <end position="108"/>
    </location>
</feature>
<evidence type="ECO:0008006" key="4">
    <source>
        <dbReference type="Google" id="ProtNLM"/>
    </source>
</evidence>
<comment type="caution">
    <text evidence="2">The sequence shown here is derived from an EMBL/GenBank/DDBJ whole genome shotgun (WGS) entry which is preliminary data.</text>
</comment>
<dbReference type="Proteomes" id="UP000243342">
    <property type="component" value="Unassembled WGS sequence"/>
</dbReference>
<dbReference type="RefSeq" id="WP_071656693.1">
    <property type="nucleotide sequence ID" value="NZ_MLCF01000056.1"/>
</dbReference>
<keyword evidence="1" id="KW-0472">Membrane</keyword>
<dbReference type="Pfam" id="PF19608">
    <property type="entry name" value="DUF6113"/>
    <property type="match status" value="1"/>
</dbReference>
<protein>
    <recommendedName>
        <fullName evidence="4">Integral membrane protein</fullName>
    </recommendedName>
</protein>
<sequence length="117" mass="11303">MSNAVRGALLVLLGVLGLAAGLAGAFVQALWSGGGLLLALAAAAGLFAAGRRLAGSRWGGAVPAACWLAVVLYLAAGRTEGDIVLANGGGAYAFLLLGGMAGVFAALLPARARVAAS</sequence>
<keyword evidence="3" id="KW-1185">Reference proteome</keyword>
<reference evidence="2 3" key="1">
    <citation type="submission" date="2016-10" db="EMBL/GenBank/DDBJ databases">
        <title>Genome sequence of Streptomyces gilvigriseus MUSC 26.</title>
        <authorList>
            <person name="Lee L.-H."/>
            <person name="Ser H.-L."/>
        </authorList>
    </citation>
    <scope>NUCLEOTIDE SEQUENCE [LARGE SCALE GENOMIC DNA]</scope>
    <source>
        <strain evidence="2 3">MUSC 26</strain>
    </source>
</reference>
<proteinExistence type="predicted"/>
<organism evidence="2 3">
    <name type="scientific">Mangrovactinospora gilvigrisea</name>
    <dbReference type="NCBI Taxonomy" id="1428644"/>
    <lineage>
        <taxon>Bacteria</taxon>
        <taxon>Bacillati</taxon>
        <taxon>Actinomycetota</taxon>
        <taxon>Actinomycetes</taxon>
        <taxon>Kitasatosporales</taxon>
        <taxon>Streptomycetaceae</taxon>
        <taxon>Mangrovactinospora</taxon>
    </lineage>
</organism>
<keyword evidence="1" id="KW-1133">Transmembrane helix</keyword>
<evidence type="ECO:0000313" key="3">
    <source>
        <dbReference type="Proteomes" id="UP000243342"/>
    </source>
</evidence>
<feature type="transmembrane region" description="Helical" evidence="1">
    <location>
        <begin position="33"/>
        <end position="51"/>
    </location>
</feature>
<accession>A0A1J7BFM0</accession>
<dbReference type="STRING" id="1428644.BIV57_11530"/>
<keyword evidence="1" id="KW-0812">Transmembrane</keyword>
<evidence type="ECO:0000313" key="2">
    <source>
        <dbReference type="EMBL" id="OIV37365.1"/>
    </source>
</evidence>
<dbReference type="EMBL" id="MLCF01000056">
    <property type="protein sequence ID" value="OIV37365.1"/>
    <property type="molecule type" value="Genomic_DNA"/>
</dbReference>